<organism evidence="1 2">
    <name type="scientific">Methanococcoides seepicolus</name>
    <dbReference type="NCBI Taxonomy" id="2828780"/>
    <lineage>
        <taxon>Archaea</taxon>
        <taxon>Methanobacteriati</taxon>
        <taxon>Methanobacteriota</taxon>
        <taxon>Stenosarchaea group</taxon>
        <taxon>Methanomicrobia</taxon>
        <taxon>Methanosarcinales</taxon>
        <taxon>Methanosarcinaceae</taxon>
        <taxon>Methanococcoides</taxon>
    </lineage>
</organism>
<dbReference type="EMBL" id="JAGSOI010000002">
    <property type="protein sequence ID" value="MCM1985556.1"/>
    <property type="molecule type" value="Genomic_DNA"/>
</dbReference>
<sequence>MMDANGSMGHHIFSLSSASSKEEFNMWRKEWLVENAKTRQLDDHRYAADHQVTNGFWSWYLEKHKDLTCRYNNLYSDITARDCRELERDKPESMNLSISSGYVDLDHIRQEFIKHDRNTIECIATSLKKIGLVKEAEALLSSNPIEKKTIYVLDRFFDALHNKNFNDLQIIDFYLELIPEERVSLGCKP</sequence>
<comment type="caution">
    <text evidence="1">The sequence shown here is derived from an EMBL/GenBank/DDBJ whole genome shotgun (WGS) entry which is preliminary data.</text>
</comment>
<gene>
    <name evidence="1" type="ORF">KDK67_00750</name>
</gene>
<reference evidence="1" key="1">
    <citation type="journal article" date="2021" name="mSystems">
        <title>Bacteria and Archaea Synergistically Convert Glycine Betaine to Biogenic Methane in the Formosa Cold Seep of the South China Sea.</title>
        <authorList>
            <person name="Li L."/>
            <person name="Zhang W."/>
            <person name="Zhang S."/>
            <person name="Song L."/>
            <person name="Sun Q."/>
            <person name="Zhang H."/>
            <person name="Xiang H."/>
            <person name="Dong X."/>
        </authorList>
    </citation>
    <scope>NUCLEOTIDE SEQUENCE</scope>
    <source>
        <strain evidence="1">LLY</strain>
    </source>
</reference>
<reference evidence="1" key="2">
    <citation type="submission" date="2021-04" db="EMBL/GenBank/DDBJ databases">
        <authorList>
            <person name="Dong X."/>
        </authorList>
    </citation>
    <scope>NUCLEOTIDE SEQUENCE</scope>
    <source>
        <strain evidence="1">LLY</strain>
    </source>
</reference>
<name>A0A9E5D9I4_9EURY</name>
<evidence type="ECO:0000313" key="1">
    <source>
        <dbReference type="EMBL" id="MCM1985556.1"/>
    </source>
</evidence>
<dbReference type="AlphaFoldDB" id="A0A9E5D9I4"/>
<keyword evidence="2" id="KW-1185">Reference proteome</keyword>
<accession>A0A9E5D9I4</accession>
<proteinExistence type="predicted"/>
<evidence type="ECO:0000313" key="2">
    <source>
        <dbReference type="Proteomes" id="UP001056766"/>
    </source>
</evidence>
<protein>
    <submittedName>
        <fullName evidence="1">Uncharacterized protein</fullName>
    </submittedName>
</protein>
<dbReference type="RefSeq" id="WP_250866934.1">
    <property type="nucleotide sequence ID" value="NZ_JAGSOI010000002.1"/>
</dbReference>
<dbReference type="Proteomes" id="UP001056766">
    <property type="component" value="Unassembled WGS sequence"/>
</dbReference>